<keyword evidence="3" id="KW-0489">Methyltransferase</keyword>
<dbReference type="PANTHER" id="PTHR12303:SF6">
    <property type="entry name" value="CARNOSINE N-METHYLTRANSFERASE"/>
    <property type="match status" value="1"/>
</dbReference>
<evidence type="ECO:0000256" key="1">
    <source>
        <dbReference type="ARBA" id="ARBA00010086"/>
    </source>
</evidence>
<dbReference type="InterPro" id="IPR033461">
    <property type="entry name" value="WRNPLPNID"/>
</dbReference>
<name>A0ABQ8MRA1_LABRO</name>
<evidence type="ECO:0000259" key="7">
    <source>
        <dbReference type="Pfam" id="PF15017"/>
    </source>
</evidence>
<evidence type="ECO:0000313" key="8">
    <source>
        <dbReference type="EMBL" id="KAI2664766.1"/>
    </source>
</evidence>
<feature type="region of interest" description="Disordered" evidence="6">
    <location>
        <begin position="398"/>
        <end position="430"/>
    </location>
</feature>
<reference evidence="8 9" key="1">
    <citation type="submission" date="2022-01" db="EMBL/GenBank/DDBJ databases">
        <title>A high-quality chromosome-level genome assembly of rohu carp, Labeo rohita.</title>
        <authorList>
            <person name="Arick M.A. II"/>
            <person name="Hsu C.-Y."/>
            <person name="Magbanua Z."/>
            <person name="Pechanova O."/>
            <person name="Grover C."/>
            <person name="Miller E."/>
            <person name="Thrash A."/>
            <person name="Ezzel L."/>
            <person name="Alam S."/>
            <person name="Benzie J."/>
            <person name="Hamilton M."/>
            <person name="Karsi A."/>
            <person name="Lawrence M.L."/>
            <person name="Peterson D.G."/>
        </authorList>
    </citation>
    <scope>NUCLEOTIDE SEQUENCE [LARGE SCALE GENOMIC DNA]</scope>
    <source>
        <strain evidence="9">BAU-BD-2019</strain>
        <tissue evidence="8">Blood</tissue>
    </source>
</reference>
<protein>
    <recommendedName>
        <fullName evidence="2">carnosine N-methyltransferase</fullName>
        <ecNumber evidence="2">2.1.1.22</ecNumber>
    </recommendedName>
</protein>
<dbReference type="Proteomes" id="UP000830375">
    <property type="component" value="Unassembled WGS sequence"/>
</dbReference>
<dbReference type="EMBL" id="JACTAM010000005">
    <property type="protein sequence ID" value="KAI2664766.1"/>
    <property type="molecule type" value="Genomic_DNA"/>
</dbReference>
<accession>A0ABQ8MRA1</accession>
<evidence type="ECO:0000313" key="9">
    <source>
        <dbReference type="Proteomes" id="UP000830375"/>
    </source>
</evidence>
<dbReference type="SUPFAM" id="SSF53335">
    <property type="entry name" value="S-adenosyl-L-methionine-dependent methyltransferases"/>
    <property type="match status" value="1"/>
</dbReference>
<comment type="caution">
    <text evidence="8">The sequence shown here is derived from an EMBL/GenBank/DDBJ whole genome shotgun (WGS) entry which is preliminary data.</text>
</comment>
<dbReference type="SMART" id="SM01296">
    <property type="entry name" value="N2227"/>
    <property type="match status" value="1"/>
</dbReference>
<comment type="similarity">
    <text evidence="1">Belongs to the carnosine N-methyltransferase family.</text>
</comment>
<dbReference type="InterPro" id="IPR012901">
    <property type="entry name" value="CARME"/>
</dbReference>
<feature type="domain" description="Putative WW-binding" evidence="7">
    <location>
        <begin position="444"/>
        <end position="464"/>
    </location>
</feature>
<evidence type="ECO:0000256" key="3">
    <source>
        <dbReference type="ARBA" id="ARBA00022603"/>
    </source>
</evidence>
<evidence type="ECO:0000256" key="4">
    <source>
        <dbReference type="ARBA" id="ARBA00022679"/>
    </source>
</evidence>
<dbReference type="EC" id="2.1.1.22" evidence="2"/>
<feature type="region of interest" description="Disordered" evidence="6">
    <location>
        <begin position="464"/>
        <end position="485"/>
    </location>
</feature>
<keyword evidence="4" id="KW-0808">Transferase</keyword>
<evidence type="ECO:0000256" key="5">
    <source>
        <dbReference type="ARBA" id="ARBA00022691"/>
    </source>
</evidence>
<evidence type="ECO:0000256" key="2">
    <source>
        <dbReference type="ARBA" id="ARBA00012003"/>
    </source>
</evidence>
<feature type="compositionally biased region" description="Basic and acidic residues" evidence="6">
    <location>
        <begin position="476"/>
        <end position="485"/>
    </location>
</feature>
<dbReference type="Pfam" id="PF15017">
    <property type="entry name" value="WRNPLPNID"/>
    <property type="match status" value="1"/>
</dbReference>
<keyword evidence="5" id="KW-0949">S-adenosyl-L-methionine</keyword>
<sequence>MLSIVDYLRLQRTAMADSTDETVAASKPEVFYNYRERNKCSPEEDARLERQHFWNVINAFKYYRIHVHERVNRAERQFRCLPDHHQQLLANFLPNLNKIRYCIDRNQEVLQAVVHNCLHMFENMEYGQDGDPRKVRPSSTFDMDKLKSTIKQFVRDWSEAGRAERDSCYKPIIEEIQRLFPPDRWLAWEIAHLGYSCQGNEWSFFMLFSSNFVLNRPVSFPDVNPQSLPADSDFSMVAGDFQEVYSDPETWDCVATCFFIDTAHNVLDYIETIWNILKPGGVWMNLGPLLYHYENMANELSIELSYEEIKARRAENVLPPEIPHKRCFRSLSDNDKPVGGANLIQNANPSALLSVAGQRCRKRSSYVEDSLDTDNRPRKVAANKVNSALADKNTCKSRTFQDDAGRPVTRRSSRMLQTQNKQTDEENNITAGDKVMHTDEDLSSFNSFQFWRVPLPELDLSLLETEPSAGSSIDSSTKDSDAMET</sequence>
<evidence type="ECO:0000256" key="6">
    <source>
        <dbReference type="SAM" id="MobiDB-lite"/>
    </source>
</evidence>
<proteinExistence type="inferred from homology"/>
<gene>
    <name evidence="8" type="ORF">H4Q32_003054</name>
</gene>
<organism evidence="8 9">
    <name type="scientific">Labeo rohita</name>
    <name type="common">Indian major carp</name>
    <name type="synonym">Cyprinus rohita</name>
    <dbReference type="NCBI Taxonomy" id="84645"/>
    <lineage>
        <taxon>Eukaryota</taxon>
        <taxon>Metazoa</taxon>
        <taxon>Chordata</taxon>
        <taxon>Craniata</taxon>
        <taxon>Vertebrata</taxon>
        <taxon>Euteleostomi</taxon>
        <taxon>Actinopterygii</taxon>
        <taxon>Neopterygii</taxon>
        <taxon>Teleostei</taxon>
        <taxon>Ostariophysi</taxon>
        <taxon>Cypriniformes</taxon>
        <taxon>Cyprinidae</taxon>
        <taxon>Labeoninae</taxon>
        <taxon>Labeonini</taxon>
        <taxon>Labeo</taxon>
    </lineage>
</organism>
<dbReference type="PANTHER" id="PTHR12303">
    <property type="entry name" value="CARNOSINE N-METHYLTRANSFERASE"/>
    <property type="match status" value="1"/>
</dbReference>
<keyword evidence="9" id="KW-1185">Reference proteome</keyword>
<dbReference type="Pfam" id="PF07942">
    <property type="entry name" value="CARME"/>
    <property type="match status" value="1"/>
</dbReference>
<dbReference type="InterPro" id="IPR029063">
    <property type="entry name" value="SAM-dependent_MTases_sf"/>
</dbReference>